<evidence type="ECO:0000256" key="10">
    <source>
        <dbReference type="ARBA" id="ARBA00023316"/>
    </source>
</evidence>
<dbReference type="GO" id="GO:0016020">
    <property type="term" value="C:membrane"/>
    <property type="evidence" value="ECO:0007669"/>
    <property type="project" value="InterPro"/>
</dbReference>
<dbReference type="NCBIfam" id="TIGR02070">
    <property type="entry name" value="mono_pep_trsgly"/>
    <property type="match status" value="1"/>
</dbReference>
<sequence length="195" mass="22411">MLIDQWQNPERVVQHTWVDLEDISQWMPLAVIASEDQGFVKHWGIDTQALMTALKDYRKKGSLRGASTISQQTAKNLFLWNDRHYMRKVLELGLTLGLEGLWSKRRIMEVYLNIAEFGDGVYGVQAASQHFFGIKARYLTRTQAAKLAAVLPNPKKYNAGRPSTYIRKRVVWITRQMRQLGGTSSIQPLLHGQQR</sequence>
<keyword evidence="4 12" id="KW-0808">Transferase</keyword>
<dbReference type="GO" id="GO:0008360">
    <property type="term" value="P:regulation of cell shape"/>
    <property type="evidence" value="ECO:0007669"/>
    <property type="project" value="UniProtKB-KW"/>
</dbReference>
<proteinExistence type="predicted"/>
<dbReference type="GO" id="GO:0071555">
    <property type="term" value="P:cell wall organization"/>
    <property type="evidence" value="ECO:0007669"/>
    <property type="project" value="UniProtKB-KW"/>
</dbReference>
<evidence type="ECO:0000256" key="5">
    <source>
        <dbReference type="ARBA" id="ARBA00022692"/>
    </source>
</evidence>
<dbReference type="Gene3D" id="1.10.3810.10">
    <property type="entry name" value="Biosynthetic peptidoglycan transglycosylase-like"/>
    <property type="match status" value="1"/>
</dbReference>
<dbReference type="GO" id="GO:0009274">
    <property type="term" value="C:peptidoglycan-based cell wall"/>
    <property type="evidence" value="ECO:0007669"/>
    <property type="project" value="InterPro"/>
</dbReference>
<dbReference type="EC" id="2.4.1.-" evidence="12"/>
<evidence type="ECO:0000256" key="4">
    <source>
        <dbReference type="ARBA" id="ARBA00022679"/>
    </source>
</evidence>
<dbReference type="PANTHER" id="PTHR30400">
    <property type="entry name" value="MONOFUNCTIONAL BIOSYNTHETIC PEPTIDOGLYCAN TRANSGLYCOSYLASE"/>
    <property type="match status" value="1"/>
</dbReference>
<evidence type="ECO:0000256" key="8">
    <source>
        <dbReference type="ARBA" id="ARBA00022989"/>
    </source>
</evidence>
<keyword evidence="1" id="KW-1003">Cell membrane</keyword>
<dbReference type="EMBL" id="AP014546">
    <property type="protein sequence ID" value="BBB31641.1"/>
    <property type="molecule type" value="Genomic_DNA"/>
</dbReference>
<dbReference type="Proteomes" id="UP000595332">
    <property type="component" value="Chromosome"/>
</dbReference>
<keyword evidence="9" id="KW-0472">Membrane</keyword>
<organism evidence="12 13">
    <name type="scientific">Neptunomonas japonica JAMM 1380</name>
    <dbReference type="NCBI Taxonomy" id="1441457"/>
    <lineage>
        <taxon>Bacteria</taxon>
        <taxon>Pseudomonadati</taxon>
        <taxon>Pseudomonadota</taxon>
        <taxon>Gammaproteobacteria</taxon>
        <taxon>Oceanospirillales</taxon>
        <taxon>Oceanospirillaceae</taxon>
        <taxon>Neptunomonas</taxon>
    </lineage>
</organism>
<dbReference type="SUPFAM" id="SSF53955">
    <property type="entry name" value="Lysozyme-like"/>
    <property type="match status" value="1"/>
</dbReference>
<evidence type="ECO:0000256" key="7">
    <source>
        <dbReference type="ARBA" id="ARBA00022984"/>
    </source>
</evidence>
<feature type="domain" description="Glycosyl transferase family 51" evidence="11">
    <location>
        <begin position="11"/>
        <end position="177"/>
    </location>
</feature>
<dbReference type="InterPro" id="IPR001264">
    <property type="entry name" value="Glyco_trans_51"/>
</dbReference>
<evidence type="ECO:0000256" key="6">
    <source>
        <dbReference type="ARBA" id="ARBA00022960"/>
    </source>
</evidence>
<keyword evidence="5" id="KW-0812">Transmembrane</keyword>
<keyword evidence="6" id="KW-0133">Cell shape</keyword>
<accession>A0A7R6PM31</accession>
<dbReference type="GO" id="GO:0009252">
    <property type="term" value="P:peptidoglycan biosynthetic process"/>
    <property type="evidence" value="ECO:0007669"/>
    <property type="project" value="UniProtKB-KW"/>
</dbReference>
<evidence type="ECO:0000256" key="9">
    <source>
        <dbReference type="ARBA" id="ARBA00023136"/>
    </source>
</evidence>
<gene>
    <name evidence="12" type="primary">mtgA</name>
    <name evidence="12" type="ORF">NEJAP_3703</name>
</gene>
<dbReference type="Pfam" id="PF00912">
    <property type="entry name" value="Transgly"/>
    <property type="match status" value="1"/>
</dbReference>
<evidence type="ECO:0000256" key="1">
    <source>
        <dbReference type="ARBA" id="ARBA00022475"/>
    </source>
</evidence>
<dbReference type="GO" id="GO:0016763">
    <property type="term" value="F:pentosyltransferase activity"/>
    <property type="evidence" value="ECO:0007669"/>
    <property type="project" value="InterPro"/>
</dbReference>
<keyword evidence="10" id="KW-0961">Cell wall biogenesis/degradation</keyword>
<evidence type="ECO:0000313" key="12">
    <source>
        <dbReference type="EMBL" id="BBB31641.1"/>
    </source>
</evidence>
<dbReference type="InterPro" id="IPR023346">
    <property type="entry name" value="Lysozyme-like_dom_sf"/>
</dbReference>
<dbReference type="KEGG" id="njp:NEJAP_3703"/>
<keyword evidence="8" id="KW-1133">Transmembrane helix</keyword>
<protein>
    <submittedName>
        <fullName evidence="12">Monofunctional biosynthetic peptidoglycan transglycosylase</fullName>
        <ecNumber evidence="12">2.4.1.-</ecNumber>
    </submittedName>
</protein>
<evidence type="ECO:0000259" key="11">
    <source>
        <dbReference type="Pfam" id="PF00912"/>
    </source>
</evidence>
<reference evidence="12 13" key="1">
    <citation type="journal article" date="2008" name="Int. J. Syst. Evol. Microbiol.">
        <title>Neptunomonas japonica sp. nov., an Osedax japonicus symbiont-like bacterium isolated from sediment adjacent to sperm whale carcasses off Kagoshima, Japan.</title>
        <authorList>
            <person name="Miyazaki M."/>
            <person name="Nogi Y."/>
            <person name="Fujiwara Y."/>
            <person name="Kawato M."/>
            <person name="Kubokawa K."/>
            <person name="Horikoshi K."/>
        </authorList>
    </citation>
    <scope>NUCLEOTIDE SEQUENCE [LARGE SCALE GENOMIC DNA]</scope>
    <source>
        <strain evidence="12 13">JAMM 1380</strain>
    </source>
</reference>
<evidence type="ECO:0000313" key="13">
    <source>
        <dbReference type="Proteomes" id="UP000595332"/>
    </source>
</evidence>
<dbReference type="PANTHER" id="PTHR30400:SF0">
    <property type="entry name" value="BIOSYNTHETIC PEPTIDOGLYCAN TRANSGLYCOSYLASE"/>
    <property type="match status" value="1"/>
</dbReference>
<keyword evidence="7" id="KW-0573">Peptidoglycan synthesis</keyword>
<keyword evidence="2" id="KW-0997">Cell inner membrane</keyword>
<evidence type="ECO:0000256" key="2">
    <source>
        <dbReference type="ARBA" id="ARBA00022519"/>
    </source>
</evidence>
<keyword evidence="13" id="KW-1185">Reference proteome</keyword>
<dbReference type="InterPro" id="IPR036950">
    <property type="entry name" value="PBP_transglycosylase"/>
</dbReference>
<evidence type="ECO:0000256" key="3">
    <source>
        <dbReference type="ARBA" id="ARBA00022676"/>
    </source>
</evidence>
<name>A0A7R6PM31_9GAMM</name>
<dbReference type="InterPro" id="IPR011812">
    <property type="entry name" value="Pep_trsgly"/>
</dbReference>
<dbReference type="AlphaFoldDB" id="A0A7R6PM31"/>
<keyword evidence="3 12" id="KW-0328">Glycosyltransferase</keyword>